<dbReference type="Proteomes" id="UP000215559">
    <property type="component" value="Unassembled WGS sequence"/>
</dbReference>
<dbReference type="AlphaFoldDB" id="A0A235BP98"/>
<name>A0A235BP98_UNCW3</name>
<organism evidence="1 2">
    <name type="scientific">candidate division WOR-3 bacterium JGI_Cruoil_03_51_56</name>
    <dbReference type="NCBI Taxonomy" id="1973747"/>
    <lineage>
        <taxon>Bacteria</taxon>
        <taxon>Bacteria division WOR-3</taxon>
    </lineage>
</organism>
<evidence type="ECO:0000313" key="1">
    <source>
        <dbReference type="EMBL" id="OYD13839.1"/>
    </source>
</evidence>
<accession>A0A235BP98</accession>
<gene>
    <name evidence="1" type="ORF">CH330_09955</name>
</gene>
<proteinExistence type="predicted"/>
<comment type="caution">
    <text evidence="1">The sequence shown here is derived from an EMBL/GenBank/DDBJ whole genome shotgun (WGS) entry which is preliminary data.</text>
</comment>
<dbReference type="EMBL" id="NOZP01000188">
    <property type="protein sequence ID" value="OYD13839.1"/>
    <property type="molecule type" value="Genomic_DNA"/>
</dbReference>
<reference evidence="1 2" key="1">
    <citation type="submission" date="2017-07" db="EMBL/GenBank/DDBJ databases">
        <title>Recovery of genomes from metagenomes via a dereplication, aggregation, and scoring strategy.</title>
        <authorList>
            <person name="Sieber C.M."/>
            <person name="Probst A.J."/>
            <person name="Sharrar A."/>
            <person name="Thomas B.C."/>
            <person name="Hess M."/>
            <person name="Tringe S.G."/>
            <person name="Banfield J.F."/>
        </authorList>
    </citation>
    <scope>NUCLEOTIDE SEQUENCE [LARGE SCALE GENOMIC DNA]</scope>
    <source>
        <strain evidence="1">JGI_Cruoil_03_51_56</strain>
    </source>
</reference>
<sequence length="89" mass="10536">MSPERMIAEFTRLDEVLRLCRETRRCASRRNSGQLQFKLKSIEMRISGLQQRLLESALVELLWRYLDFRLKPDTGSQVRRLLVLIGTKD</sequence>
<protein>
    <submittedName>
        <fullName evidence="1">Uncharacterized protein</fullName>
    </submittedName>
</protein>
<evidence type="ECO:0000313" key="2">
    <source>
        <dbReference type="Proteomes" id="UP000215559"/>
    </source>
</evidence>